<dbReference type="InterPro" id="IPR029488">
    <property type="entry name" value="Hmw/CFAP97"/>
</dbReference>
<organism evidence="3 4">
    <name type="scientific">Limulus polyphemus</name>
    <name type="common">Atlantic horseshoe crab</name>
    <dbReference type="NCBI Taxonomy" id="6850"/>
    <lineage>
        <taxon>Eukaryota</taxon>
        <taxon>Metazoa</taxon>
        <taxon>Ecdysozoa</taxon>
        <taxon>Arthropoda</taxon>
        <taxon>Chelicerata</taxon>
        <taxon>Merostomata</taxon>
        <taxon>Xiphosura</taxon>
        <taxon>Limulidae</taxon>
        <taxon>Limulus</taxon>
    </lineage>
</organism>
<dbReference type="PANTHER" id="PTHR33768:SF7">
    <property type="entry name" value="CFAP97 DOMAIN CONTAINING 2"/>
    <property type="match status" value="1"/>
</dbReference>
<evidence type="ECO:0000313" key="4">
    <source>
        <dbReference type="RefSeq" id="XP_022242447.1"/>
    </source>
</evidence>
<dbReference type="RefSeq" id="XP_022242447.1">
    <property type="nucleotide sequence ID" value="XM_022386739.1"/>
</dbReference>
<keyword evidence="3" id="KW-1185">Reference proteome</keyword>
<feature type="region of interest" description="Disordered" evidence="2">
    <location>
        <begin position="233"/>
        <end position="261"/>
    </location>
</feature>
<evidence type="ECO:0000256" key="2">
    <source>
        <dbReference type="SAM" id="MobiDB-lite"/>
    </source>
</evidence>
<evidence type="ECO:0000313" key="3">
    <source>
        <dbReference type="Proteomes" id="UP000694941"/>
    </source>
</evidence>
<protein>
    <submittedName>
        <fullName evidence="4">Uncharacterized protein LOC111085913 isoform X2</fullName>
    </submittedName>
</protein>
<sequence length="279" mass="32304">MNDMFKKLHLEKERSNEIQRENDRLLNKMKCIMNSKGTIDCRNDYVSKSLNLPRRRQDLVKTMEENKLLWQKITQQAPLSSAIQWERLMKPVPRPLSVCYSISQTNSFRSRHRTVSKGITTKHLKNRSAISQQTNELLEGFQSLTSRRSISKNQSSKLTRYKAKKHFKTSRKNITSLYWNEDQHVVGFSSPPTAVRGVKISSESQLSGDEGNYTPETLLEKRRRKRWNTSIQVQHPEVFLPSRPEKDDDGDTVDTSSFEQCAPSVDSEDKAFYDVSTTS</sequence>
<gene>
    <name evidence="4" type="primary">LOC111085913</name>
</gene>
<dbReference type="Proteomes" id="UP000694941">
    <property type="component" value="Unplaced"/>
</dbReference>
<dbReference type="PANTHER" id="PTHR33768">
    <property type="entry name" value="MIP11318P"/>
    <property type="match status" value="1"/>
</dbReference>
<accession>A0ABM1SFP2</accession>
<dbReference type="InterPro" id="IPR038792">
    <property type="entry name" value="CFAP97D1/2"/>
</dbReference>
<reference evidence="4" key="1">
    <citation type="submission" date="2025-08" db="UniProtKB">
        <authorList>
            <consortium name="RefSeq"/>
        </authorList>
    </citation>
    <scope>IDENTIFICATION</scope>
    <source>
        <tissue evidence="4">Muscle</tissue>
    </source>
</reference>
<proteinExistence type="inferred from homology"/>
<dbReference type="Pfam" id="PF13879">
    <property type="entry name" value="Hmw_CFAP97"/>
    <property type="match status" value="1"/>
</dbReference>
<comment type="similarity">
    <text evidence="1">Belongs to the CFAP97 family.</text>
</comment>
<dbReference type="GeneID" id="111085913"/>
<name>A0ABM1SFP2_LIMPO</name>
<evidence type="ECO:0000256" key="1">
    <source>
        <dbReference type="ARBA" id="ARBA00008315"/>
    </source>
</evidence>